<dbReference type="FunCoup" id="A3LPE0">
    <property type="interactions" value="1382"/>
</dbReference>
<dbReference type="Gene3D" id="3.15.10.20">
    <property type="entry name" value="Activator of Hsp90 ATPase Aha1, N-terminal domain"/>
    <property type="match status" value="1"/>
</dbReference>
<reference evidence="3 4" key="1">
    <citation type="journal article" date="2007" name="Nat. Biotechnol.">
        <title>Genome sequence of the lignocellulose-bioconverting and xylose-fermenting yeast Pichia stipitis.</title>
        <authorList>
            <person name="Jeffries T.W."/>
            <person name="Grigoriev I.V."/>
            <person name="Grimwood J."/>
            <person name="Laplaza J.M."/>
            <person name="Aerts A."/>
            <person name="Salamov A."/>
            <person name="Schmutz J."/>
            <person name="Lindquist E."/>
            <person name="Dehal P."/>
            <person name="Shapiro H."/>
            <person name="Jin Y.S."/>
            <person name="Passoth V."/>
            <person name="Richardson P.M."/>
        </authorList>
    </citation>
    <scope>NUCLEOTIDE SEQUENCE [LARGE SCALE GENOMIC DNA]</scope>
    <source>
        <strain evidence="4">ATCC 58785 / CBS 6054 / NBRC 10063 / NRRL Y-11545</strain>
    </source>
</reference>
<dbReference type="GO" id="GO:0006606">
    <property type="term" value="P:protein import into nucleus"/>
    <property type="evidence" value="ECO:0007669"/>
    <property type="project" value="EnsemblFungi"/>
</dbReference>
<dbReference type="EMBL" id="CP000496">
    <property type="protein sequence ID" value="ABN65028.2"/>
    <property type="molecule type" value="Genomic_DNA"/>
</dbReference>
<feature type="domain" description="Activator of Hsp90 ATPase AHSA1-like N-terminal" evidence="2">
    <location>
        <begin position="13"/>
        <end position="146"/>
    </location>
</feature>
<comment type="similarity">
    <text evidence="1">Belongs to the AHA1 family.</text>
</comment>
<proteinExistence type="inferred from homology"/>
<protein>
    <recommendedName>
        <fullName evidence="2">Activator of Hsp90 ATPase AHSA1-like N-terminal domain-containing protein</fullName>
    </recommendedName>
</protein>
<evidence type="ECO:0000256" key="1">
    <source>
        <dbReference type="ARBA" id="ARBA00006817"/>
    </source>
</evidence>
<keyword evidence="4" id="KW-1185">Reference proteome</keyword>
<dbReference type="CDD" id="cd08892">
    <property type="entry name" value="SRPBCC_Aha1"/>
    <property type="match status" value="1"/>
</dbReference>
<dbReference type="InterPro" id="IPR015310">
    <property type="entry name" value="AHSA1-like_N"/>
</dbReference>
<evidence type="ECO:0000313" key="3">
    <source>
        <dbReference type="EMBL" id="ABN65028.2"/>
    </source>
</evidence>
<dbReference type="GO" id="GO:0051087">
    <property type="term" value="F:protein-folding chaperone binding"/>
    <property type="evidence" value="ECO:0007669"/>
    <property type="project" value="EnsemblFungi"/>
</dbReference>
<evidence type="ECO:0000259" key="2">
    <source>
        <dbReference type="SMART" id="SM01000"/>
    </source>
</evidence>
<dbReference type="SUPFAM" id="SSF55961">
    <property type="entry name" value="Bet v1-like"/>
    <property type="match status" value="1"/>
</dbReference>
<sequence>MVVNNPNNWHWVDKNCIDWTRSYFSENLIGFGAKDEKNSIYIDKVSSVDGDVVVSQRKGKVMSLFDVSLILGFSGHVENENSVSGSITVPSVSYDSTEDELQFDINIFKETSSNSSASTFIKAKILPQLRKILIKFGTDLILNNSSDIQISADKVNSTFTKANQEASTNSAPAKVANVSATTATATSTTAAAGTTTVQNSKSSVPKYNTSSLYLEPSFNTTAEQLYITLLNNARIGAWSRSHPIMESEVATEGSTIGLFGGSVSCKILKLVPNEHIVQLWRLEDWKKDHYAELDIRLIQGAGETRMAVSFTGIPIGEEDRVRGNFEEYYIRAIKITFGFGAVL</sequence>
<dbReference type="PANTHER" id="PTHR13009">
    <property type="entry name" value="HEAT SHOCK PROTEIN 90 HSP90 CO-CHAPERONE AHA-1"/>
    <property type="match status" value="1"/>
</dbReference>
<dbReference type="GO" id="GO:0006457">
    <property type="term" value="P:protein folding"/>
    <property type="evidence" value="ECO:0007669"/>
    <property type="project" value="EnsemblFungi"/>
</dbReference>
<dbReference type="SUPFAM" id="SSF103111">
    <property type="entry name" value="Activator of Hsp90 ATPase, Aha1"/>
    <property type="match status" value="1"/>
</dbReference>
<gene>
    <name evidence="3" type="ORF">PICST_56388</name>
</gene>
<dbReference type="InterPro" id="IPR036338">
    <property type="entry name" value="Aha1"/>
</dbReference>
<dbReference type="HOGENOM" id="CLU_049046_1_0_1"/>
<dbReference type="KEGG" id="pic:PICST_56388"/>
<dbReference type="GO" id="GO:0005829">
    <property type="term" value="C:cytosol"/>
    <property type="evidence" value="ECO:0007669"/>
    <property type="project" value="TreeGrafter"/>
</dbReference>
<accession>A3LPE0</accession>
<dbReference type="RefSeq" id="XP_001383057.2">
    <property type="nucleotide sequence ID" value="XM_001383020.1"/>
</dbReference>
<dbReference type="GO" id="GO:0005634">
    <property type="term" value="C:nucleus"/>
    <property type="evidence" value="ECO:0007669"/>
    <property type="project" value="EnsemblFungi"/>
</dbReference>
<dbReference type="eggNOG" id="KOG2936">
    <property type="taxonomic scope" value="Eukaryota"/>
</dbReference>
<dbReference type="STRING" id="322104.A3LPE0"/>
<name>A3LPE0_PICST</name>
<dbReference type="Proteomes" id="UP000002258">
    <property type="component" value="Chromosome 2"/>
</dbReference>
<dbReference type="OrthoDB" id="567237at2759"/>
<dbReference type="GO" id="GO:0001671">
    <property type="term" value="F:ATPase activator activity"/>
    <property type="evidence" value="ECO:0007669"/>
    <property type="project" value="EnsemblFungi"/>
</dbReference>
<dbReference type="InterPro" id="IPR013538">
    <property type="entry name" value="ASHA1/2-like_C"/>
</dbReference>
<organism evidence="3 4">
    <name type="scientific">Scheffersomyces stipitis (strain ATCC 58785 / CBS 6054 / NBRC 10063 / NRRL Y-11545)</name>
    <name type="common">Yeast</name>
    <name type="synonym">Pichia stipitis</name>
    <dbReference type="NCBI Taxonomy" id="322104"/>
    <lineage>
        <taxon>Eukaryota</taxon>
        <taxon>Fungi</taxon>
        <taxon>Dikarya</taxon>
        <taxon>Ascomycota</taxon>
        <taxon>Saccharomycotina</taxon>
        <taxon>Pichiomycetes</taxon>
        <taxon>Debaryomycetaceae</taxon>
        <taxon>Scheffersomyces</taxon>
    </lineage>
</organism>
<dbReference type="AlphaFoldDB" id="A3LPE0"/>
<dbReference type="PANTHER" id="PTHR13009:SF22">
    <property type="entry name" value="LD43819P"/>
    <property type="match status" value="1"/>
</dbReference>
<dbReference type="GeneID" id="4837450"/>
<dbReference type="Pfam" id="PF09229">
    <property type="entry name" value="Aha1_N"/>
    <property type="match status" value="1"/>
</dbReference>
<evidence type="ECO:0000313" key="4">
    <source>
        <dbReference type="Proteomes" id="UP000002258"/>
    </source>
</evidence>
<dbReference type="InterPro" id="IPR023393">
    <property type="entry name" value="START-like_dom_sf"/>
</dbReference>
<dbReference type="Gene3D" id="3.30.530.20">
    <property type="match status" value="1"/>
</dbReference>
<dbReference type="Pfam" id="PF08327">
    <property type="entry name" value="AHSA1"/>
    <property type="match status" value="1"/>
</dbReference>
<dbReference type="InParanoid" id="A3LPE0"/>
<dbReference type="SMART" id="SM01000">
    <property type="entry name" value="Aha1_N"/>
    <property type="match status" value="1"/>
</dbReference>
<dbReference type="OMA" id="GDCEVNQ"/>